<organism evidence="1 2">
    <name type="scientific">Hoylesella saccharolytica F0055</name>
    <dbReference type="NCBI Taxonomy" id="1127699"/>
    <lineage>
        <taxon>Bacteria</taxon>
        <taxon>Pseudomonadati</taxon>
        <taxon>Bacteroidota</taxon>
        <taxon>Bacteroidia</taxon>
        <taxon>Bacteroidales</taxon>
        <taxon>Prevotellaceae</taxon>
        <taxon>Hoylesella</taxon>
    </lineage>
</organism>
<name>L1N212_9BACT</name>
<keyword evidence="2" id="KW-1185">Reference proteome</keyword>
<sequence length="59" mass="6988">MAIKLHRHKYVVQHKILNNKYCGTFCKAVILCRKRDNAGKIKIIVYVNNLMLNKYLLKL</sequence>
<dbReference type="EMBL" id="AMEP01000142">
    <property type="protein sequence ID" value="EKX97284.1"/>
    <property type="molecule type" value="Genomic_DNA"/>
</dbReference>
<evidence type="ECO:0000313" key="1">
    <source>
        <dbReference type="EMBL" id="EKX97284.1"/>
    </source>
</evidence>
<comment type="caution">
    <text evidence="1">The sequence shown here is derived from an EMBL/GenBank/DDBJ whole genome shotgun (WGS) entry which is preliminary data.</text>
</comment>
<dbReference type="AlphaFoldDB" id="L1N212"/>
<proteinExistence type="predicted"/>
<protein>
    <submittedName>
        <fullName evidence="1">Uncharacterized protein</fullName>
    </submittedName>
</protein>
<dbReference type="HOGENOM" id="CLU_2956849_0_0_10"/>
<accession>L1N212</accession>
<evidence type="ECO:0000313" key="2">
    <source>
        <dbReference type="Proteomes" id="UP000010433"/>
    </source>
</evidence>
<dbReference type="STRING" id="1127699.HMPREF9151_02202"/>
<reference evidence="1 2" key="1">
    <citation type="submission" date="2012-05" db="EMBL/GenBank/DDBJ databases">
        <authorList>
            <person name="Weinstock G."/>
            <person name="Sodergren E."/>
            <person name="Lobos E.A."/>
            <person name="Fulton L."/>
            <person name="Fulton R."/>
            <person name="Courtney L."/>
            <person name="Fronick C."/>
            <person name="O'Laughlin M."/>
            <person name="Godfrey J."/>
            <person name="Wilson R.M."/>
            <person name="Miner T."/>
            <person name="Farmer C."/>
            <person name="Delehaunty K."/>
            <person name="Cordes M."/>
            <person name="Minx P."/>
            <person name="Tomlinson C."/>
            <person name="Chen J."/>
            <person name="Wollam A."/>
            <person name="Pepin K.H."/>
            <person name="Bhonagiri V."/>
            <person name="Zhang X."/>
            <person name="Suruliraj S."/>
            <person name="Warren W."/>
            <person name="Mitreva M."/>
            <person name="Mardis E.R."/>
            <person name="Wilson R.K."/>
        </authorList>
    </citation>
    <scope>NUCLEOTIDE SEQUENCE [LARGE SCALE GENOMIC DNA]</scope>
    <source>
        <strain evidence="1 2">F0055</strain>
    </source>
</reference>
<dbReference type="Proteomes" id="UP000010433">
    <property type="component" value="Unassembled WGS sequence"/>
</dbReference>
<gene>
    <name evidence="1" type="ORF">HMPREF9151_02202</name>
</gene>